<organism evidence="5 6">
    <name type="scientific">Tolypocladium ophioglossoides (strain CBS 100239)</name>
    <name type="common">Snaketongue truffleclub</name>
    <name type="synonym">Elaphocordyceps ophioglossoides</name>
    <dbReference type="NCBI Taxonomy" id="1163406"/>
    <lineage>
        <taxon>Eukaryota</taxon>
        <taxon>Fungi</taxon>
        <taxon>Dikarya</taxon>
        <taxon>Ascomycota</taxon>
        <taxon>Pezizomycotina</taxon>
        <taxon>Sordariomycetes</taxon>
        <taxon>Hypocreomycetidae</taxon>
        <taxon>Hypocreales</taxon>
        <taxon>Ophiocordycipitaceae</taxon>
        <taxon>Tolypocladium</taxon>
    </lineage>
</organism>
<dbReference type="EMBL" id="LFRF01000012">
    <property type="protein sequence ID" value="KND90512.1"/>
    <property type="molecule type" value="Genomic_DNA"/>
</dbReference>
<accession>A0A0L0N8X9</accession>
<dbReference type="Gene3D" id="3.10.50.10">
    <property type="match status" value="1"/>
</dbReference>
<dbReference type="PANTHER" id="PTHR47700">
    <property type="entry name" value="V CHITINASE, PUTATIVE (AFU_ORTHOLOGUE AFUA_6G13720)-RELATED"/>
    <property type="match status" value="1"/>
</dbReference>
<proteinExistence type="inferred from homology"/>
<dbReference type="AlphaFoldDB" id="A0A0L0N8X9"/>
<dbReference type="Gene3D" id="3.20.20.80">
    <property type="entry name" value="Glycosidases"/>
    <property type="match status" value="1"/>
</dbReference>
<comment type="similarity">
    <text evidence="1">Belongs to the glycosyl hydrolase 18 family. Chitinase class V subfamily.</text>
</comment>
<dbReference type="InterPro" id="IPR053214">
    <property type="entry name" value="LysM12-like"/>
</dbReference>
<protein>
    <submittedName>
        <fullName evidence="5">Acidic mammalian chitinase</fullName>
    </submittedName>
</protein>
<dbReference type="STRING" id="1163406.A0A0L0N8X9"/>
<dbReference type="GO" id="GO:0005975">
    <property type="term" value="P:carbohydrate metabolic process"/>
    <property type="evidence" value="ECO:0007669"/>
    <property type="project" value="InterPro"/>
</dbReference>
<dbReference type="Pfam" id="PF00704">
    <property type="entry name" value="Glyco_hydro_18"/>
    <property type="match status" value="1"/>
</dbReference>
<reference evidence="5 6" key="1">
    <citation type="journal article" date="2015" name="BMC Genomics">
        <title>The genome of the truffle-parasite Tolypocladium ophioglossoides and the evolution of antifungal peptaibiotics.</title>
        <authorList>
            <person name="Quandt C.A."/>
            <person name="Bushley K.E."/>
            <person name="Spatafora J.W."/>
        </authorList>
    </citation>
    <scope>NUCLEOTIDE SEQUENCE [LARGE SCALE GENOMIC DNA]</scope>
    <source>
        <strain evidence="5 6">CBS 100239</strain>
    </source>
</reference>
<gene>
    <name evidence="5" type="ORF">TOPH_04729</name>
</gene>
<evidence type="ECO:0000313" key="5">
    <source>
        <dbReference type="EMBL" id="KND90512.1"/>
    </source>
</evidence>
<dbReference type="Proteomes" id="UP000036947">
    <property type="component" value="Unassembled WGS sequence"/>
</dbReference>
<dbReference type="PANTHER" id="PTHR47700:SF2">
    <property type="entry name" value="CHITINASE"/>
    <property type="match status" value="1"/>
</dbReference>
<dbReference type="InterPro" id="IPR029070">
    <property type="entry name" value="Chitinase_insertion_sf"/>
</dbReference>
<dbReference type="SUPFAM" id="SSF51445">
    <property type="entry name" value="(Trans)glycosidases"/>
    <property type="match status" value="1"/>
</dbReference>
<keyword evidence="6" id="KW-1185">Reference proteome</keyword>
<keyword evidence="3" id="KW-0843">Virulence</keyword>
<dbReference type="GO" id="GO:0008061">
    <property type="term" value="F:chitin binding"/>
    <property type="evidence" value="ECO:0007669"/>
    <property type="project" value="UniProtKB-KW"/>
</dbReference>
<sequence length="229" mass="25838">MRAADAGSKFSVEGCPRGNCLRSHVNKTETKLALSMITKAGVQASKVLVGIASYGRSFRMKDPKRTPATARGRPDTWLGDIGQEYKGAIFHKYYDEDSDSNVMVYGRHGKADWVGYMDGQTKKYRVDWIRGLNFGGTTDWAVDLEDPNDTADGKCREADRTWRNITMPDLDHPWPGTQMDSDADLKMYVTIVNLTPYLFKFHSDTSHSYHMRQMDFGDVPPGRARQNLA</sequence>
<comment type="caution">
    <text evidence="5">The sequence shown here is derived from an EMBL/GenBank/DDBJ whole genome shotgun (WGS) entry which is preliminary data.</text>
</comment>
<name>A0A0L0N8X9_TOLOC</name>
<feature type="domain" description="GH18" evidence="4">
    <location>
        <begin position="1"/>
        <end position="173"/>
    </location>
</feature>
<keyword evidence="2" id="KW-0147">Chitin-binding</keyword>
<dbReference type="PROSITE" id="PS51910">
    <property type="entry name" value="GH18_2"/>
    <property type="match status" value="1"/>
</dbReference>
<evidence type="ECO:0000259" key="4">
    <source>
        <dbReference type="PROSITE" id="PS51910"/>
    </source>
</evidence>
<evidence type="ECO:0000256" key="3">
    <source>
        <dbReference type="ARBA" id="ARBA00023026"/>
    </source>
</evidence>
<evidence type="ECO:0000256" key="1">
    <source>
        <dbReference type="ARBA" id="ARBA00008682"/>
    </source>
</evidence>
<evidence type="ECO:0000256" key="2">
    <source>
        <dbReference type="ARBA" id="ARBA00022669"/>
    </source>
</evidence>
<dbReference type="OrthoDB" id="4927106at2759"/>
<dbReference type="InterPro" id="IPR001223">
    <property type="entry name" value="Glyco_hydro18_cat"/>
</dbReference>
<evidence type="ECO:0000313" key="6">
    <source>
        <dbReference type="Proteomes" id="UP000036947"/>
    </source>
</evidence>
<dbReference type="InterPro" id="IPR017853">
    <property type="entry name" value="GH"/>
</dbReference>